<dbReference type="PANTHER" id="PTHR33070">
    <property type="entry name" value="OS06G0725500 PROTEIN"/>
    <property type="match status" value="1"/>
</dbReference>
<protein>
    <submittedName>
        <fullName evidence="1">Uncharacterized protein</fullName>
    </submittedName>
</protein>
<gene>
    <name evidence="1" type="ORF">O6P43_011401</name>
</gene>
<evidence type="ECO:0000313" key="2">
    <source>
        <dbReference type="Proteomes" id="UP001163823"/>
    </source>
</evidence>
<comment type="caution">
    <text evidence="1">The sequence shown here is derived from an EMBL/GenBank/DDBJ whole genome shotgun (WGS) entry which is preliminary data.</text>
</comment>
<dbReference type="KEGG" id="qsa:O6P43_011401"/>
<accession>A0AAD7M106</accession>
<evidence type="ECO:0000313" key="1">
    <source>
        <dbReference type="EMBL" id="KAJ7967096.1"/>
    </source>
</evidence>
<dbReference type="InterPro" id="IPR004320">
    <property type="entry name" value="BPS1_pln"/>
</dbReference>
<dbReference type="Proteomes" id="UP001163823">
    <property type="component" value="Chromosome 5"/>
</dbReference>
<dbReference type="AlphaFoldDB" id="A0AAD7M106"/>
<reference evidence="1" key="1">
    <citation type="journal article" date="2023" name="Science">
        <title>Elucidation of the pathway for biosynthesis of saponin adjuvants from the soapbark tree.</title>
        <authorList>
            <person name="Reed J."/>
            <person name="Orme A."/>
            <person name="El-Demerdash A."/>
            <person name="Owen C."/>
            <person name="Martin L.B.B."/>
            <person name="Misra R.C."/>
            <person name="Kikuchi S."/>
            <person name="Rejzek M."/>
            <person name="Martin A.C."/>
            <person name="Harkess A."/>
            <person name="Leebens-Mack J."/>
            <person name="Louveau T."/>
            <person name="Stephenson M.J."/>
            <person name="Osbourn A."/>
        </authorList>
    </citation>
    <scope>NUCLEOTIDE SEQUENCE</scope>
    <source>
        <strain evidence="1">S10</strain>
    </source>
</reference>
<organism evidence="1 2">
    <name type="scientific">Quillaja saponaria</name>
    <name type="common">Soap bark tree</name>
    <dbReference type="NCBI Taxonomy" id="32244"/>
    <lineage>
        <taxon>Eukaryota</taxon>
        <taxon>Viridiplantae</taxon>
        <taxon>Streptophyta</taxon>
        <taxon>Embryophyta</taxon>
        <taxon>Tracheophyta</taxon>
        <taxon>Spermatophyta</taxon>
        <taxon>Magnoliopsida</taxon>
        <taxon>eudicotyledons</taxon>
        <taxon>Gunneridae</taxon>
        <taxon>Pentapetalae</taxon>
        <taxon>rosids</taxon>
        <taxon>fabids</taxon>
        <taxon>Fabales</taxon>
        <taxon>Quillajaceae</taxon>
        <taxon>Quillaja</taxon>
    </lineage>
</organism>
<dbReference type="GO" id="GO:0048364">
    <property type="term" value="P:root development"/>
    <property type="evidence" value="ECO:0007669"/>
    <property type="project" value="InterPro"/>
</dbReference>
<sequence length="295" mass="33099">MATSSLNPKSHCHARSNSFPSRQHPIFLQCNEHLCRLDDSDTTSSSSSSVSHELSGLQDLLVCVEKLFQLPLTQQAISQESSEKWVDEVLDGSLRLLDVCTTAKDGLLLTKECVQELQSIIRRRRGGDMELATEIRKFLTSRKVVRKAICKALGNLKGVEKKCTFSTANKDYQTVALVSLLREVQAVTLSIFESLLSFISGPIQSKPSSWSLVSKLMKTKRVACRQEADANEFAKVDVALQSFMSQMTDKSDNIKDIQNPLEKLEPRIQDLEEGLESLFRRLIKIRVSLLNILNN</sequence>
<keyword evidence="2" id="KW-1185">Reference proteome</keyword>
<dbReference type="GO" id="GO:0048367">
    <property type="term" value="P:shoot system development"/>
    <property type="evidence" value="ECO:0007669"/>
    <property type="project" value="InterPro"/>
</dbReference>
<dbReference type="EMBL" id="JARAOO010000005">
    <property type="protein sequence ID" value="KAJ7967096.1"/>
    <property type="molecule type" value="Genomic_DNA"/>
</dbReference>
<dbReference type="PANTHER" id="PTHR33070:SF129">
    <property type="entry name" value="DUF241 DOMAIN PROTEIN"/>
    <property type="match status" value="1"/>
</dbReference>
<dbReference type="Pfam" id="PF03087">
    <property type="entry name" value="BPS1"/>
    <property type="match status" value="1"/>
</dbReference>
<proteinExistence type="predicted"/>
<name>A0AAD7M106_QUISA</name>